<sequence length="1000" mass="109159">MLKNAICLIGLSAASAVNAVQYGYNHVTVRKDAEVVAANFKDVDIDLYAPAFLDPATRQSGFKNGTQGPTSHEDMGIYHIANFTSEEHRSFPFVKLSTSKGPKTSEKVRIYIQGAVHGNEPAGDQSLLALLGKFDKEPKWASKVLKNVDIVILPRYNPDGVYYFQRVLATNLDPNRDHIKLARQQTRDIKQLFNEYAPHVAIDMHEYGSSSKYGKYVQAADGLFSAAKNLNINKDIRELSEKLFAKNIGDAMVKAGLRWEPYVTGQTSTDPDYVPKFDEAGSDAKIGRNAMGLSQTVTFLIEMRGIGLADQEFQRRTAAGLTMASAIIDTAANNAQKVFRTIEGGIKDFTKSKEPIVITDSTKYRTRQFQMIDHKDGSLVKVPVQFASTTPTTANLTRSRPESYLIPIAWTGIVERLKISGLEVETLGKPWSGTVEALNVTSSELSSSYYEGTVLATITTETKKRQLTLPAGSFLVSTKQKNAGLAFIALEPENIDSYASFNIIPLEVGDEYPIYRVIIILQTVKMRLLTSHKPGAIARGAFRKTSLIPHISRASVSTLHAKIDSPPPRIVKSQGCWLETHQGHKILDASSGAAVVSIGHNQSRVKDAIVAQLDQVAYCYNPFFTTEAAEKVSSFLTESTNGAMSKVFIVSSGTEAVEAALKIARQYFTELPTPQPSRTRFIARKQSYHGNTLGSLAVGGHKARRGVYEPILAPNVSHVSPCYPYREMNAGETEQQYVDRLAKELDDEFQRVGPDTVCAFIAETVSGTSLGCAPPVPGYFKAMRDVCDRHGALLIMDEVMSGMGRTGTLHAWEQEGIIPDLQTVAKGLGAGYMPVGALLVGKKVADTLTQGSGAFSHSQTYQGHPVACAAAYAVQCVVKDDNMLQNVQKMGKILGSKLRERLAGHKNVGDIRGRGLYWGLEFVRDKESKDPFDLSEQIAGKLHKTALGAEHGISLIPATGNIDGVRGDMVIISPPFTVTEEEIEMIVDKVEKVVISVLGA</sequence>
<dbReference type="Proteomes" id="UP000813427">
    <property type="component" value="Unassembled WGS sequence"/>
</dbReference>
<dbReference type="PANTHER" id="PTHR43094:SF1">
    <property type="entry name" value="AMINOTRANSFERASE CLASS-III"/>
    <property type="match status" value="1"/>
</dbReference>
<dbReference type="PROSITE" id="PS52035">
    <property type="entry name" value="PEPTIDASE_M14"/>
    <property type="match status" value="1"/>
</dbReference>
<evidence type="ECO:0000256" key="2">
    <source>
        <dbReference type="ARBA" id="ARBA00005988"/>
    </source>
</evidence>
<dbReference type="SUPFAM" id="SSF53383">
    <property type="entry name" value="PLP-dependent transferases"/>
    <property type="match status" value="1"/>
</dbReference>
<dbReference type="FunFam" id="3.40.640.10:FF:000004">
    <property type="entry name" value="Acetylornithine aminotransferase"/>
    <property type="match status" value="1"/>
</dbReference>
<dbReference type="Pfam" id="PF00202">
    <property type="entry name" value="Aminotran_3"/>
    <property type="match status" value="1"/>
</dbReference>
<accession>A0A8K0RTY5</accession>
<evidence type="ECO:0000256" key="1">
    <source>
        <dbReference type="ARBA" id="ARBA00001933"/>
    </source>
</evidence>
<feature type="active site" description="Proton donor/acceptor" evidence="5">
    <location>
        <position position="302"/>
    </location>
</feature>
<dbReference type="AlphaFoldDB" id="A0A8K0RTY5"/>
<comment type="caution">
    <text evidence="8">The sequence shown here is derived from an EMBL/GenBank/DDBJ whole genome shotgun (WGS) entry which is preliminary data.</text>
</comment>
<dbReference type="NCBIfam" id="NF005685">
    <property type="entry name" value="PRK07483.1"/>
    <property type="match status" value="1"/>
</dbReference>
<keyword evidence="9" id="KW-1185">Reference proteome</keyword>
<gene>
    <name evidence="8" type="ORF">BKA59DRAFT_494776</name>
</gene>
<dbReference type="InterPro" id="IPR000834">
    <property type="entry name" value="Peptidase_M14"/>
</dbReference>
<feature type="chain" id="PRO_5035472484" evidence="6">
    <location>
        <begin position="20"/>
        <end position="1000"/>
    </location>
</feature>
<evidence type="ECO:0000313" key="9">
    <source>
        <dbReference type="Proteomes" id="UP000813427"/>
    </source>
</evidence>
<dbReference type="PANTHER" id="PTHR43094">
    <property type="entry name" value="AMINOTRANSFERASE"/>
    <property type="match status" value="1"/>
</dbReference>
<evidence type="ECO:0000313" key="8">
    <source>
        <dbReference type="EMBL" id="KAH7242510.1"/>
    </source>
</evidence>
<protein>
    <submittedName>
        <fullName evidence="8">Pyridoxal phosphate-dependent transferase</fullName>
    </submittedName>
</protein>
<evidence type="ECO:0000256" key="3">
    <source>
        <dbReference type="ARBA" id="ARBA00008954"/>
    </source>
</evidence>
<dbReference type="InterPro" id="IPR005814">
    <property type="entry name" value="Aminotrans_3"/>
</dbReference>
<feature type="signal peptide" evidence="6">
    <location>
        <begin position="1"/>
        <end position="19"/>
    </location>
</feature>
<dbReference type="InterPro" id="IPR015422">
    <property type="entry name" value="PyrdxlP-dep_Trfase_small"/>
</dbReference>
<organism evidence="8 9">
    <name type="scientific">Fusarium tricinctum</name>
    <dbReference type="NCBI Taxonomy" id="61284"/>
    <lineage>
        <taxon>Eukaryota</taxon>
        <taxon>Fungi</taxon>
        <taxon>Dikarya</taxon>
        <taxon>Ascomycota</taxon>
        <taxon>Pezizomycotina</taxon>
        <taxon>Sordariomycetes</taxon>
        <taxon>Hypocreomycetidae</taxon>
        <taxon>Hypocreales</taxon>
        <taxon>Nectriaceae</taxon>
        <taxon>Fusarium</taxon>
        <taxon>Fusarium tricinctum species complex</taxon>
    </lineage>
</organism>
<dbReference type="Gene3D" id="3.90.1150.10">
    <property type="entry name" value="Aspartate Aminotransferase, domain 1"/>
    <property type="match status" value="1"/>
</dbReference>
<dbReference type="Gene3D" id="3.40.630.10">
    <property type="entry name" value="Zn peptidases"/>
    <property type="match status" value="1"/>
</dbReference>
<comment type="similarity">
    <text evidence="3">Belongs to the class-III pyridoxal-phosphate-dependent aminotransferase family.</text>
</comment>
<dbReference type="Pfam" id="PF00246">
    <property type="entry name" value="Peptidase_M14"/>
    <property type="match status" value="1"/>
</dbReference>
<dbReference type="CDD" id="cd06242">
    <property type="entry name" value="M14-like"/>
    <property type="match status" value="1"/>
</dbReference>
<evidence type="ECO:0000256" key="6">
    <source>
        <dbReference type="SAM" id="SignalP"/>
    </source>
</evidence>
<name>A0A8K0RTY5_9HYPO</name>
<keyword evidence="4" id="KW-0663">Pyridoxal phosphate</keyword>
<comment type="cofactor">
    <cofactor evidence="1">
        <name>pyridoxal 5'-phosphate</name>
        <dbReference type="ChEBI" id="CHEBI:597326"/>
    </cofactor>
</comment>
<evidence type="ECO:0000256" key="4">
    <source>
        <dbReference type="ARBA" id="ARBA00022898"/>
    </source>
</evidence>
<dbReference type="OrthoDB" id="3626597at2759"/>
<dbReference type="SUPFAM" id="SSF53187">
    <property type="entry name" value="Zn-dependent exopeptidases"/>
    <property type="match status" value="1"/>
</dbReference>
<dbReference type="GO" id="GO:0008270">
    <property type="term" value="F:zinc ion binding"/>
    <property type="evidence" value="ECO:0007669"/>
    <property type="project" value="InterPro"/>
</dbReference>
<comment type="similarity">
    <text evidence="2 5">Belongs to the peptidase M14 family.</text>
</comment>
<evidence type="ECO:0000256" key="5">
    <source>
        <dbReference type="PROSITE-ProRule" id="PRU01379"/>
    </source>
</evidence>
<evidence type="ECO:0000259" key="7">
    <source>
        <dbReference type="PROSITE" id="PS52035"/>
    </source>
</evidence>
<reference evidence="8" key="1">
    <citation type="journal article" date="2021" name="Nat. Commun.">
        <title>Genetic determinants of endophytism in the Arabidopsis root mycobiome.</title>
        <authorList>
            <person name="Mesny F."/>
            <person name="Miyauchi S."/>
            <person name="Thiergart T."/>
            <person name="Pickel B."/>
            <person name="Atanasova L."/>
            <person name="Karlsson M."/>
            <person name="Huettel B."/>
            <person name="Barry K.W."/>
            <person name="Haridas S."/>
            <person name="Chen C."/>
            <person name="Bauer D."/>
            <person name="Andreopoulos W."/>
            <person name="Pangilinan J."/>
            <person name="LaButti K."/>
            <person name="Riley R."/>
            <person name="Lipzen A."/>
            <person name="Clum A."/>
            <person name="Drula E."/>
            <person name="Henrissat B."/>
            <person name="Kohler A."/>
            <person name="Grigoriev I.V."/>
            <person name="Martin F.M."/>
            <person name="Hacquard S."/>
        </authorList>
    </citation>
    <scope>NUCLEOTIDE SEQUENCE</scope>
    <source>
        <strain evidence="8">MPI-SDFR-AT-0068</strain>
    </source>
</reference>
<dbReference type="GO" id="GO:0004181">
    <property type="term" value="F:metallocarboxypeptidase activity"/>
    <property type="evidence" value="ECO:0007669"/>
    <property type="project" value="InterPro"/>
</dbReference>
<dbReference type="GO" id="GO:0006508">
    <property type="term" value="P:proteolysis"/>
    <property type="evidence" value="ECO:0007669"/>
    <property type="project" value="InterPro"/>
</dbReference>
<dbReference type="InterPro" id="IPR015424">
    <property type="entry name" value="PyrdxlP-dep_Trfase"/>
</dbReference>
<dbReference type="InterPro" id="IPR015421">
    <property type="entry name" value="PyrdxlP-dep_Trfase_major"/>
</dbReference>
<dbReference type="GO" id="GO:0030170">
    <property type="term" value="F:pyridoxal phosphate binding"/>
    <property type="evidence" value="ECO:0007669"/>
    <property type="project" value="InterPro"/>
</dbReference>
<dbReference type="GO" id="GO:0005829">
    <property type="term" value="C:cytosol"/>
    <property type="evidence" value="ECO:0007669"/>
    <property type="project" value="TreeGrafter"/>
</dbReference>
<proteinExistence type="inferred from homology"/>
<dbReference type="EMBL" id="JAGPXF010000005">
    <property type="protein sequence ID" value="KAH7242510.1"/>
    <property type="molecule type" value="Genomic_DNA"/>
</dbReference>
<dbReference type="Gene3D" id="3.40.640.10">
    <property type="entry name" value="Type I PLP-dependent aspartate aminotransferase-like (Major domain)"/>
    <property type="match status" value="1"/>
</dbReference>
<keyword evidence="6" id="KW-0732">Signal</keyword>
<keyword evidence="8" id="KW-0808">Transferase</keyword>
<feature type="domain" description="Peptidase M14" evidence="7">
    <location>
        <begin position="54"/>
        <end position="331"/>
    </location>
</feature>
<dbReference type="GO" id="GO:0008483">
    <property type="term" value="F:transaminase activity"/>
    <property type="evidence" value="ECO:0007669"/>
    <property type="project" value="InterPro"/>
</dbReference>
<dbReference type="CDD" id="cd00610">
    <property type="entry name" value="OAT_like"/>
    <property type="match status" value="1"/>
</dbReference>